<keyword evidence="1" id="KW-0812">Transmembrane</keyword>
<dbReference type="OrthoDB" id="1750257at2759"/>
<reference evidence="2 3" key="1">
    <citation type="submission" date="2019-05" db="EMBL/GenBank/DDBJ databases">
        <title>Mikania micrantha, genome provides insights into the molecular mechanism of rapid growth.</title>
        <authorList>
            <person name="Liu B."/>
        </authorList>
    </citation>
    <scope>NUCLEOTIDE SEQUENCE [LARGE SCALE GENOMIC DNA]</scope>
    <source>
        <strain evidence="2">NLD-2019</strain>
        <tissue evidence="2">Leaf</tissue>
    </source>
</reference>
<comment type="caution">
    <text evidence="2">The sequence shown here is derived from an EMBL/GenBank/DDBJ whole genome shotgun (WGS) entry which is preliminary data.</text>
</comment>
<protein>
    <submittedName>
        <fullName evidence="2">Uncharacterized protein</fullName>
    </submittedName>
</protein>
<sequence>MYYSIVNNVRPPVPAGARFPKSTRAFEILKNMPKDEIVKAYEQTILILKTFTQTKLIIPSASNLHAAGFRFHSLPEHYGIKETIFMRKEVSLPVITLNKTLENVIKGDLPADEVVKLFKGMSGSIPDMKTTEKTKLQKTIDKINMAYNSRLSMMPYFFLKRLAHWLLVALKAIDGFVESSWKIVAFILSLVSVLMLTAQAYCEVFGCGNTKR</sequence>
<dbReference type="AlphaFoldDB" id="A0A5N6LQ02"/>
<keyword evidence="3" id="KW-1185">Reference proteome</keyword>
<accession>A0A5N6LQ02</accession>
<proteinExistence type="predicted"/>
<keyword evidence="1" id="KW-0472">Membrane</keyword>
<evidence type="ECO:0000313" key="2">
    <source>
        <dbReference type="EMBL" id="KAD2394269.1"/>
    </source>
</evidence>
<evidence type="ECO:0000256" key="1">
    <source>
        <dbReference type="SAM" id="Phobius"/>
    </source>
</evidence>
<feature type="transmembrane region" description="Helical" evidence="1">
    <location>
        <begin position="183"/>
        <end position="202"/>
    </location>
</feature>
<dbReference type="EMBL" id="SZYD01000019">
    <property type="protein sequence ID" value="KAD2394269.1"/>
    <property type="molecule type" value="Genomic_DNA"/>
</dbReference>
<evidence type="ECO:0000313" key="3">
    <source>
        <dbReference type="Proteomes" id="UP000326396"/>
    </source>
</evidence>
<keyword evidence="1" id="KW-1133">Transmembrane helix</keyword>
<dbReference type="Proteomes" id="UP000326396">
    <property type="component" value="Linkage Group LG9"/>
</dbReference>
<name>A0A5N6LQ02_9ASTR</name>
<organism evidence="2 3">
    <name type="scientific">Mikania micrantha</name>
    <name type="common">bitter vine</name>
    <dbReference type="NCBI Taxonomy" id="192012"/>
    <lineage>
        <taxon>Eukaryota</taxon>
        <taxon>Viridiplantae</taxon>
        <taxon>Streptophyta</taxon>
        <taxon>Embryophyta</taxon>
        <taxon>Tracheophyta</taxon>
        <taxon>Spermatophyta</taxon>
        <taxon>Magnoliopsida</taxon>
        <taxon>eudicotyledons</taxon>
        <taxon>Gunneridae</taxon>
        <taxon>Pentapetalae</taxon>
        <taxon>asterids</taxon>
        <taxon>campanulids</taxon>
        <taxon>Asterales</taxon>
        <taxon>Asteraceae</taxon>
        <taxon>Asteroideae</taxon>
        <taxon>Heliantheae alliance</taxon>
        <taxon>Eupatorieae</taxon>
        <taxon>Mikania</taxon>
    </lineage>
</organism>
<gene>
    <name evidence="2" type="ORF">E3N88_41246</name>
</gene>